<proteinExistence type="predicted"/>
<dbReference type="EMBL" id="MFIA01000012">
    <property type="protein sequence ID" value="OGF82876.1"/>
    <property type="molecule type" value="Genomic_DNA"/>
</dbReference>
<dbReference type="InterPro" id="IPR027417">
    <property type="entry name" value="P-loop_NTPase"/>
</dbReference>
<dbReference type="Pfam" id="PF00005">
    <property type="entry name" value="ABC_tran"/>
    <property type="match status" value="1"/>
</dbReference>
<keyword evidence="2" id="KW-0547">Nucleotide-binding</keyword>
<dbReference type="PANTHER" id="PTHR42711">
    <property type="entry name" value="ABC TRANSPORTER ATP-BINDING PROTEIN"/>
    <property type="match status" value="1"/>
</dbReference>
<evidence type="ECO:0000313" key="6">
    <source>
        <dbReference type="Proteomes" id="UP000178046"/>
    </source>
</evidence>
<sequence>MSEFALEVKNLVKKYPGHGGEGEKVAVDNISFSVKKGEFFGFLGANGAGKTSTISSIAGTGIFQSGSIKVFGYDVVGDYREARKKIGISSQEFNIDIFAKPREILYFVGGFFGLPKKERLARIDYVFHEFGLEKYADTPFRALSGGYKRRVMLARAMVHDPELIILDEPTSGVDVELRHELWRILKELNKSGKTIFLTTHYLEEAERLCERIGIIFNGKIVALESKAELIKDGKTVEDHYLHYAGLQKNGSNSNH</sequence>
<dbReference type="SMART" id="SM00382">
    <property type="entry name" value="AAA"/>
    <property type="match status" value="1"/>
</dbReference>
<protein>
    <recommendedName>
        <fullName evidence="4">ABC transporter domain-containing protein</fullName>
    </recommendedName>
</protein>
<evidence type="ECO:0000313" key="5">
    <source>
        <dbReference type="EMBL" id="OGF82876.1"/>
    </source>
</evidence>
<feature type="domain" description="ABC transporter" evidence="4">
    <location>
        <begin position="6"/>
        <end position="242"/>
    </location>
</feature>
<comment type="caution">
    <text evidence="5">The sequence shown here is derived from an EMBL/GenBank/DDBJ whole genome shotgun (WGS) entry which is preliminary data.</text>
</comment>
<accession>A0A1F5X4T3</accession>
<dbReference type="GO" id="GO:0016887">
    <property type="term" value="F:ATP hydrolysis activity"/>
    <property type="evidence" value="ECO:0007669"/>
    <property type="project" value="InterPro"/>
</dbReference>
<dbReference type="InterPro" id="IPR050763">
    <property type="entry name" value="ABC_transporter_ATP-binding"/>
</dbReference>
<dbReference type="AlphaFoldDB" id="A0A1F5X4T3"/>
<dbReference type="PANTHER" id="PTHR42711:SF15">
    <property type="entry name" value="ABC-TYPE MULTIDRUG TRANSPORT SYSTEM, ATPASE COMPONENT"/>
    <property type="match status" value="1"/>
</dbReference>
<organism evidence="5 6">
    <name type="scientific">Candidatus Giovannonibacteria bacterium RIFCSPLOWO2_01_FULL_44_16</name>
    <dbReference type="NCBI Taxonomy" id="1798348"/>
    <lineage>
        <taxon>Bacteria</taxon>
        <taxon>Candidatus Giovannoniibacteriota</taxon>
    </lineage>
</organism>
<dbReference type="GO" id="GO:0005524">
    <property type="term" value="F:ATP binding"/>
    <property type="evidence" value="ECO:0007669"/>
    <property type="project" value="UniProtKB-KW"/>
</dbReference>
<dbReference type="Proteomes" id="UP000178046">
    <property type="component" value="Unassembled WGS sequence"/>
</dbReference>
<dbReference type="InterPro" id="IPR003593">
    <property type="entry name" value="AAA+_ATPase"/>
</dbReference>
<dbReference type="InterPro" id="IPR003439">
    <property type="entry name" value="ABC_transporter-like_ATP-bd"/>
</dbReference>
<evidence type="ECO:0000256" key="1">
    <source>
        <dbReference type="ARBA" id="ARBA00022448"/>
    </source>
</evidence>
<keyword evidence="1" id="KW-0813">Transport</keyword>
<evidence type="ECO:0000259" key="4">
    <source>
        <dbReference type="PROSITE" id="PS50893"/>
    </source>
</evidence>
<evidence type="ECO:0000256" key="3">
    <source>
        <dbReference type="ARBA" id="ARBA00022840"/>
    </source>
</evidence>
<gene>
    <name evidence="5" type="ORF">A2924_01580</name>
</gene>
<evidence type="ECO:0000256" key="2">
    <source>
        <dbReference type="ARBA" id="ARBA00022741"/>
    </source>
</evidence>
<keyword evidence="3" id="KW-0067">ATP-binding</keyword>
<dbReference type="PROSITE" id="PS50893">
    <property type="entry name" value="ABC_TRANSPORTER_2"/>
    <property type="match status" value="1"/>
</dbReference>
<dbReference type="Gene3D" id="3.40.50.300">
    <property type="entry name" value="P-loop containing nucleotide triphosphate hydrolases"/>
    <property type="match status" value="1"/>
</dbReference>
<reference evidence="5 6" key="1">
    <citation type="journal article" date="2016" name="Nat. Commun.">
        <title>Thousands of microbial genomes shed light on interconnected biogeochemical processes in an aquifer system.</title>
        <authorList>
            <person name="Anantharaman K."/>
            <person name="Brown C.T."/>
            <person name="Hug L.A."/>
            <person name="Sharon I."/>
            <person name="Castelle C.J."/>
            <person name="Probst A.J."/>
            <person name="Thomas B.C."/>
            <person name="Singh A."/>
            <person name="Wilkins M.J."/>
            <person name="Karaoz U."/>
            <person name="Brodie E.L."/>
            <person name="Williams K.H."/>
            <person name="Hubbard S.S."/>
            <person name="Banfield J.F."/>
        </authorList>
    </citation>
    <scope>NUCLEOTIDE SEQUENCE [LARGE SCALE GENOMIC DNA]</scope>
</reference>
<name>A0A1F5X4T3_9BACT</name>
<dbReference type="SUPFAM" id="SSF52540">
    <property type="entry name" value="P-loop containing nucleoside triphosphate hydrolases"/>
    <property type="match status" value="1"/>
</dbReference>